<dbReference type="InterPro" id="IPR013425">
    <property type="entry name" value="Autotrns_rpt"/>
</dbReference>
<dbReference type="InterPro" id="IPR011050">
    <property type="entry name" value="Pectin_lyase_fold/virulence"/>
</dbReference>
<dbReference type="NCBIfam" id="TIGR04393">
    <property type="entry name" value="rpt_T5SS_PEPC"/>
    <property type="match status" value="2"/>
</dbReference>
<accession>A0A512NNY5</accession>
<evidence type="ECO:0000313" key="3">
    <source>
        <dbReference type="EMBL" id="GEP60660.1"/>
    </source>
</evidence>
<name>A0A512NNY5_9HYPH</name>
<sequence length="966" mass="95109">MNGFFGVSVFGGTLSVVNGGTLQINRDLGIASAMAISGTGSTVTVAGTTFIGSFNVPATLTISNGAVLNSQNGVQMDGVFSTATATVTGPGSTWNIGTGGLLVGNVGPAFVIISNGGQVNVTDPIGAGIGDQGPGTSSVTVTGSGSAFNLAGPLTIGETGIAIGTLTVADGGAVNVTGPTFIGQGSTLNLGIGGLSGSIVTSTIVNEGQIVANFTDILTLAADIVGPGSLSKAGIGTLVLTGANSYSGGTTVTGGLINFMAGGLGTGTITVDGGGLQWAAGNTSDISAQLAAIGSGGATFDTNGNNVSFATTVTGNGGLTKAGSGTLTLAGASYTGATNVNGGTLQAGAANVFASSSAVTVASGATLDFNSFNQTLASLAGAGSVTMGAGSMTVGGNNASTTFSGTISGSGGLTKNGTGALTLSGANTYTGLTIVNTGTLVVNGSIAGAVTVNSGGVLNGTGRVGALVANGGIIAPGNSIGTLNVSGNFTQNGGTYQVEVNAAGQNDLINATGSAALNGGTVQVLAQSGTYARNTTYTILNATGGVSGAYSGVTSNFAFLTPSLSYDANNVYLLLFQSASAFAAGAQTPNQYAVGTALDRANTTATGDFNTVLNALSALSTQQGPAALNAISGQQYADFGTLNVQGAALFMNVVGQQMALARGGTSGGQRQALAQACDVEACDGVSPWSVWASAIGGLGSVAGNGNSSTLTYNFGGAASGIDYRIDPRFLVGLSAAYAAGNQWVDSFMGRGWTDTVSVIGYGSFTNAGFYADALAGYAWSGNQMQRQIQFPGLQRTANGSTGANQFLGQIETGYRIGLYPPAAASVTPFARLQGSTVTQNAFSEWGANSLSLSVAQQTTNSLRTVFGADLAGAVPLGSERSLALDLRLGWLHEYADTGRPITAAFAGAPSNAFTVYGATPQRDAAVIGFSAGTTIAQATQLYLRYDGEVSTGASNHTLNLGLRISW</sequence>
<dbReference type="RefSeq" id="WP_147155996.1">
    <property type="nucleotide sequence ID" value="NZ_BKAJ01000174.1"/>
</dbReference>
<gene>
    <name evidence="3" type="ORF">RSO01_78260</name>
</gene>
<dbReference type="SMART" id="SM00869">
    <property type="entry name" value="Autotransporter"/>
    <property type="match status" value="1"/>
</dbReference>
<evidence type="ECO:0000256" key="1">
    <source>
        <dbReference type="ARBA" id="ARBA00022729"/>
    </source>
</evidence>
<dbReference type="NCBIfam" id="TIGR02601">
    <property type="entry name" value="autotrns_rpt"/>
    <property type="match status" value="3"/>
</dbReference>
<evidence type="ECO:0000313" key="4">
    <source>
        <dbReference type="Proteomes" id="UP000321058"/>
    </source>
</evidence>
<keyword evidence="1" id="KW-0732">Signal</keyword>
<proteinExistence type="predicted"/>
<dbReference type="PANTHER" id="PTHR35037:SF3">
    <property type="entry name" value="C-TERMINAL REGION OF AIDA-LIKE PROTEIN"/>
    <property type="match status" value="1"/>
</dbReference>
<feature type="domain" description="Autotransporter" evidence="2">
    <location>
        <begin position="683"/>
        <end position="966"/>
    </location>
</feature>
<reference evidence="3 4" key="1">
    <citation type="submission" date="2019-07" db="EMBL/GenBank/DDBJ databases">
        <title>Whole genome shotgun sequence of Reyranella soli NBRC 108950.</title>
        <authorList>
            <person name="Hosoyama A."/>
            <person name="Uohara A."/>
            <person name="Ohji S."/>
            <person name="Ichikawa N."/>
        </authorList>
    </citation>
    <scope>NUCLEOTIDE SEQUENCE [LARGE SCALE GENOMIC DNA]</scope>
    <source>
        <strain evidence="3 4">NBRC 108950</strain>
    </source>
</reference>
<dbReference type="InterPro" id="IPR030895">
    <property type="entry name" value="T5SS_PEPC_rpt"/>
</dbReference>
<comment type="caution">
    <text evidence="3">The sequence shown here is derived from an EMBL/GenBank/DDBJ whole genome shotgun (WGS) entry which is preliminary data.</text>
</comment>
<dbReference type="InterPro" id="IPR005546">
    <property type="entry name" value="Autotransporte_beta"/>
</dbReference>
<dbReference type="PANTHER" id="PTHR35037">
    <property type="entry name" value="C-TERMINAL REGION OF AIDA-LIKE PROTEIN"/>
    <property type="match status" value="1"/>
</dbReference>
<keyword evidence="4" id="KW-1185">Reference proteome</keyword>
<evidence type="ECO:0000259" key="2">
    <source>
        <dbReference type="PROSITE" id="PS51208"/>
    </source>
</evidence>
<dbReference type="OrthoDB" id="7314236at2"/>
<dbReference type="EMBL" id="BKAJ01000174">
    <property type="protein sequence ID" value="GEP60660.1"/>
    <property type="molecule type" value="Genomic_DNA"/>
</dbReference>
<dbReference type="Proteomes" id="UP000321058">
    <property type="component" value="Unassembled WGS sequence"/>
</dbReference>
<organism evidence="3 4">
    <name type="scientific">Reyranella soli</name>
    <dbReference type="NCBI Taxonomy" id="1230389"/>
    <lineage>
        <taxon>Bacteria</taxon>
        <taxon>Pseudomonadati</taxon>
        <taxon>Pseudomonadota</taxon>
        <taxon>Alphaproteobacteria</taxon>
        <taxon>Hyphomicrobiales</taxon>
        <taxon>Reyranellaceae</taxon>
        <taxon>Reyranella</taxon>
    </lineage>
</organism>
<dbReference type="SUPFAM" id="SSF51126">
    <property type="entry name" value="Pectin lyase-like"/>
    <property type="match status" value="2"/>
</dbReference>
<dbReference type="Gene3D" id="2.160.20.20">
    <property type="match status" value="1"/>
</dbReference>
<dbReference type="AlphaFoldDB" id="A0A512NNY5"/>
<protein>
    <recommendedName>
        <fullName evidence="2">Autotransporter domain-containing protein</fullName>
    </recommendedName>
</protein>
<dbReference type="Pfam" id="PF03797">
    <property type="entry name" value="Autotransporter"/>
    <property type="match status" value="1"/>
</dbReference>
<dbReference type="InterPro" id="IPR036709">
    <property type="entry name" value="Autotransporte_beta_dom_sf"/>
</dbReference>
<dbReference type="InterPro" id="IPR012332">
    <property type="entry name" value="Autotransporter_pectin_lyase_C"/>
</dbReference>
<dbReference type="PROSITE" id="PS51208">
    <property type="entry name" value="AUTOTRANSPORTER"/>
    <property type="match status" value="1"/>
</dbReference>
<dbReference type="SUPFAM" id="SSF103515">
    <property type="entry name" value="Autotransporter"/>
    <property type="match status" value="1"/>
</dbReference>
<dbReference type="Gene3D" id="2.40.128.130">
    <property type="entry name" value="Autotransporter beta-domain"/>
    <property type="match status" value="1"/>
</dbReference>
<dbReference type="InterPro" id="IPR051551">
    <property type="entry name" value="Autotransporter_adhesion"/>
</dbReference>
<dbReference type="Pfam" id="PF12951">
    <property type="entry name" value="PATR"/>
    <property type="match status" value="3"/>
</dbReference>